<protein>
    <submittedName>
        <fullName evidence="1">Uncharacterized protein</fullName>
    </submittedName>
</protein>
<keyword evidence="2" id="KW-1185">Reference proteome</keyword>
<evidence type="ECO:0000313" key="1">
    <source>
        <dbReference type="EMBL" id="KJZ68519.1"/>
    </source>
</evidence>
<dbReference type="AlphaFoldDB" id="A0A0F8A0G3"/>
<sequence>MSIGRALNVKERIQIFYDQYEAGQSQKSLAEDRLSEPQWDELAHLHDQLETFYDGTLSTEGRQSTLADHFKTLDWLLNEIQQAKIKFEELHRAAVRRKTGRGAATAAAAESDDFAFLAASAEASTGPVSITPAPCMGLARYSLARYNMGHGKCLTTVW</sequence>
<organism evidence="1 2">
    <name type="scientific">Hirsutella minnesotensis 3608</name>
    <dbReference type="NCBI Taxonomy" id="1043627"/>
    <lineage>
        <taxon>Eukaryota</taxon>
        <taxon>Fungi</taxon>
        <taxon>Dikarya</taxon>
        <taxon>Ascomycota</taxon>
        <taxon>Pezizomycotina</taxon>
        <taxon>Sordariomycetes</taxon>
        <taxon>Hypocreomycetidae</taxon>
        <taxon>Hypocreales</taxon>
        <taxon>Ophiocordycipitaceae</taxon>
        <taxon>Hirsutella</taxon>
    </lineage>
</organism>
<evidence type="ECO:0000313" key="2">
    <source>
        <dbReference type="Proteomes" id="UP000054481"/>
    </source>
</evidence>
<accession>A0A0F8A0G3</accession>
<proteinExistence type="predicted"/>
<name>A0A0F8A0G3_9HYPO</name>
<dbReference type="Proteomes" id="UP000054481">
    <property type="component" value="Unassembled WGS sequence"/>
</dbReference>
<gene>
    <name evidence="1" type="ORF">HIM_12084</name>
</gene>
<reference evidence="1 2" key="1">
    <citation type="journal article" date="2014" name="Genome Biol. Evol.">
        <title>Comparative genomics and transcriptomics analyses reveal divergent lifestyle features of nematode endoparasitic fungus Hirsutella minnesotensis.</title>
        <authorList>
            <person name="Lai Y."/>
            <person name="Liu K."/>
            <person name="Zhang X."/>
            <person name="Zhang X."/>
            <person name="Li K."/>
            <person name="Wang N."/>
            <person name="Shu C."/>
            <person name="Wu Y."/>
            <person name="Wang C."/>
            <person name="Bushley K.E."/>
            <person name="Xiang M."/>
            <person name="Liu X."/>
        </authorList>
    </citation>
    <scope>NUCLEOTIDE SEQUENCE [LARGE SCALE GENOMIC DNA]</scope>
    <source>
        <strain evidence="1 2">3608</strain>
    </source>
</reference>
<dbReference type="OrthoDB" id="3699836at2759"/>
<dbReference type="EMBL" id="KQ030872">
    <property type="protein sequence ID" value="KJZ68519.1"/>
    <property type="molecule type" value="Genomic_DNA"/>
</dbReference>